<keyword evidence="2" id="KW-1003">Cell membrane</keyword>
<feature type="transmembrane region" description="Helical" evidence="6">
    <location>
        <begin position="338"/>
        <end position="365"/>
    </location>
</feature>
<name>A0A7V8EI86_PSEPU</name>
<feature type="transmembrane region" description="Helical" evidence="6">
    <location>
        <begin position="306"/>
        <end position="326"/>
    </location>
</feature>
<dbReference type="Gene3D" id="1.20.1250.20">
    <property type="entry name" value="MFS general substrate transporter like domains"/>
    <property type="match status" value="1"/>
</dbReference>
<proteinExistence type="predicted"/>
<dbReference type="RefSeq" id="WP_156858848.1">
    <property type="nucleotide sequence ID" value="NZ_JAJSRK010000030.1"/>
</dbReference>
<dbReference type="EMBL" id="WOWR01000009">
    <property type="protein sequence ID" value="KAF0255114.1"/>
    <property type="molecule type" value="Genomic_DNA"/>
</dbReference>
<organism evidence="7 8">
    <name type="scientific">Pseudomonas putida</name>
    <name type="common">Arthrobacter siderocapsulatus</name>
    <dbReference type="NCBI Taxonomy" id="303"/>
    <lineage>
        <taxon>Bacteria</taxon>
        <taxon>Pseudomonadati</taxon>
        <taxon>Pseudomonadota</taxon>
        <taxon>Gammaproteobacteria</taxon>
        <taxon>Pseudomonadales</taxon>
        <taxon>Pseudomonadaceae</taxon>
        <taxon>Pseudomonas</taxon>
    </lineage>
</organism>
<comment type="caution">
    <text evidence="7">The sequence shown here is derived from an EMBL/GenBank/DDBJ whole genome shotgun (WGS) entry which is preliminary data.</text>
</comment>
<dbReference type="PANTHER" id="PTHR23513:SF6">
    <property type="entry name" value="MAJOR FACILITATOR SUPERFAMILY ASSOCIATED DOMAIN-CONTAINING PROTEIN"/>
    <property type="match status" value="1"/>
</dbReference>
<dbReference type="Proteomes" id="UP000442695">
    <property type="component" value="Unassembled WGS sequence"/>
</dbReference>
<evidence type="ECO:0000256" key="1">
    <source>
        <dbReference type="ARBA" id="ARBA00004651"/>
    </source>
</evidence>
<feature type="transmembrane region" description="Helical" evidence="6">
    <location>
        <begin position="163"/>
        <end position="183"/>
    </location>
</feature>
<feature type="transmembrane region" description="Helical" evidence="6">
    <location>
        <begin position="371"/>
        <end position="393"/>
    </location>
</feature>
<feature type="transmembrane region" description="Helical" evidence="6">
    <location>
        <begin position="204"/>
        <end position="228"/>
    </location>
</feature>
<reference evidence="7 8" key="1">
    <citation type="submission" date="2019-12" db="EMBL/GenBank/DDBJ databases">
        <authorList>
            <person name="Woiski C."/>
        </authorList>
    </citation>
    <scope>NUCLEOTIDE SEQUENCE [LARGE SCALE GENOMIC DNA]</scope>
    <source>
        <strain evidence="7 8">BOE100</strain>
    </source>
</reference>
<feature type="transmembrane region" description="Helical" evidence="6">
    <location>
        <begin position="75"/>
        <end position="103"/>
    </location>
</feature>
<evidence type="ECO:0000313" key="7">
    <source>
        <dbReference type="EMBL" id="KAF0255114.1"/>
    </source>
</evidence>
<evidence type="ECO:0000256" key="2">
    <source>
        <dbReference type="ARBA" id="ARBA00022475"/>
    </source>
</evidence>
<evidence type="ECO:0000256" key="3">
    <source>
        <dbReference type="ARBA" id="ARBA00022692"/>
    </source>
</evidence>
<gene>
    <name evidence="7" type="ORF">GN299_10100</name>
</gene>
<evidence type="ECO:0000256" key="5">
    <source>
        <dbReference type="ARBA" id="ARBA00023136"/>
    </source>
</evidence>
<accession>A0A7V8EI86</accession>
<dbReference type="Pfam" id="PF07690">
    <property type="entry name" value="MFS_1"/>
    <property type="match status" value="1"/>
</dbReference>
<comment type="subcellular location">
    <subcellularLocation>
        <location evidence="1">Cell membrane</location>
        <topology evidence="1">Multi-pass membrane protein</topology>
    </subcellularLocation>
</comment>
<dbReference type="GO" id="GO:0005886">
    <property type="term" value="C:plasma membrane"/>
    <property type="evidence" value="ECO:0007669"/>
    <property type="project" value="UniProtKB-SubCell"/>
</dbReference>
<dbReference type="InterPro" id="IPR036259">
    <property type="entry name" value="MFS_trans_sf"/>
</dbReference>
<feature type="transmembrane region" description="Helical" evidence="6">
    <location>
        <begin position="12"/>
        <end position="38"/>
    </location>
</feature>
<keyword evidence="3 6" id="KW-0812">Transmembrane</keyword>
<evidence type="ECO:0000256" key="6">
    <source>
        <dbReference type="SAM" id="Phobius"/>
    </source>
</evidence>
<dbReference type="AlphaFoldDB" id="A0A7V8EI86"/>
<dbReference type="GO" id="GO:0022857">
    <property type="term" value="F:transmembrane transporter activity"/>
    <property type="evidence" value="ECO:0007669"/>
    <property type="project" value="InterPro"/>
</dbReference>
<dbReference type="PANTHER" id="PTHR23513">
    <property type="entry name" value="INTEGRAL MEMBRANE EFFLUX PROTEIN-RELATED"/>
    <property type="match status" value="1"/>
</dbReference>
<feature type="transmembrane region" description="Helical" evidence="6">
    <location>
        <begin position="44"/>
        <end position="63"/>
    </location>
</feature>
<feature type="transmembrane region" description="Helical" evidence="6">
    <location>
        <begin position="248"/>
        <end position="268"/>
    </location>
</feature>
<dbReference type="SUPFAM" id="SSF103473">
    <property type="entry name" value="MFS general substrate transporter"/>
    <property type="match status" value="1"/>
</dbReference>
<keyword evidence="5 6" id="KW-0472">Membrane</keyword>
<sequence>MQTLATRQYCYLYGIRLCSSATVWLDFILIFSTLTFIFDAEAHTLALAAALYGVPSLIFGPYIGSLPDRYSPRAIIAVSFCIRAITAICLLLASNVELFLLFISLKGLSNLGSTPAEIVLTARLLPPQSIIKNTSLVSITDQTIKIIAPLAAGLSITWSNSTYGFLISAGISLNGLIFVWLLSSQKIHAENFGKTKHKPNLNEVLKFFVSNTAAQAFLLCMLVQSAALGIYDSLLSLFMKELSLSSASFGQVVSATAIGGIIAGLAFPQIYRRHFLLCATVASSIFGVCLCVVATVGLIPEIITPYSFPILFLIAGFAYGLTSQGFTSTLQLTCPSRILGTAFSTARSCAISLFIVLPAAGAWLAGITSTASVIMTAGLLTLISAGILHIYYLTREASDVS</sequence>
<protein>
    <submittedName>
        <fullName evidence="7">MFS transporter</fullName>
    </submittedName>
</protein>
<feature type="transmembrane region" description="Helical" evidence="6">
    <location>
        <begin position="275"/>
        <end position="300"/>
    </location>
</feature>
<evidence type="ECO:0000256" key="4">
    <source>
        <dbReference type="ARBA" id="ARBA00022989"/>
    </source>
</evidence>
<dbReference type="InterPro" id="IPR011701">
    <property type="entry name" value="MFS"/>
</dbReference>
<keyword evidence="4 6" id="KW-1133">Transmembrane helix</keyword>
<evidence type="ECO:0000313" key="8">
    <source>
        <dbReference type="Proteomes" id="UP000442695"/>
    </source>
</evidence>